<evidence type="ECO:0000259" key="7">
    <source>
        <dbReference type="PROSITE" id="PS50893"/>
    </source>
</evidence>
<dbReference type="InterPro" id="IPR003439">
    <property type="entry name" value="ABC_transporter-like_ATP-bd"/>
</dbReference>
<evidence type="ECO:0000256" key="2">
    <source>
        <dbReference type="ARBA" id="ARBA00022475"/>
    </source>
</evidence>
<dbReference type="SUPFAM" id="SSF52540">
    <property type="entry name" value="P-loop containing nucleoside triphosphate hydrolases"/>
    <property type="match status" value="1"/>
</dbReference>
<keyword evidence="4 8" id="KW-0067">ATP-binding</keyword>
<comment type="caution">
    <text evidence="8">The sequence shown here is derived from an EMBL/GenBank/DDBJ whole genome shotgun (WGS) entry which is preliminary data.</text>
</comment>
<reference evidence="8" key="1">
    <citation type="submission" date="2014-02" db="EMBL/GenBank/DDBJ databases">
        <title>Expanding our view of genomic diversity in Candidatus Accumulibacter clades.</title>
        <authorList>
            <person name="Skennerton C.T."/>
            <person name="Barr J.J."/>
            <person name="Slater F.R."/>
            <person name="Bond P.L."/>
            <person name="Tyson G.W."/>
        </authorList>
    </citation>
    <scope>NUCLEOTIDE SEQUENCE [LARGE SCALE GENOMIC DNA]</scope>
</reference>
<evidence type="ECO:0000313" key="9">
    <source>
        <dbReference type="Proteomes" id="UP000021315"/>
    </source>
</evidence>
<dbReference type="InterPro" id="IPR027417">
    <property type="entry name" value="P-loop_NTPase"/>
</dbReference>
<dbReference type="Proteomes" id="UP000021315">
    <property type="component" value="Unassembled WGS sequence"/>
</dbReference>
<dbReference type="RefSeq" id="WP_246148866.1">
    <property type="nucleotide sequence ID" value="NZ_JDST02000052.1"/>
</dbReference>
<protein>
    <submittedName>
        <fullName evidence="8">Phosphate-import ATP-binding protein PhnC</fullName>
        <ecNumber evidence="8">3.6.3.27</ecNumber>
    </submittedName>
</protein>
<evidence type="ECO:0000313" key="8">
    <source>
        <dbReference type="EMBL" id="KFB76544.1"/>
    </source>
</evidence>
<keyword evidence="2" id="KW-1003">Cell membrane</keyword>
<dbReference type="Pfam" id="PF00005">
    <property type="entry name" value="ABC_tran"/>
    <property type="match status" value="1"/>
</dbReference>
<dbReference type="PROSITE" id="PS50893">
    <property type="entry name" value="ABC_TRANSPORTER_2"/>
    <property type="match status" value="1"/>
</dbReference>
<accession>A0A080MH12</accession>
<dbReference type="SMART" id="SM00382">
    <property type="entry name" value="AAA"/>
    <property type="match status" value="1"/>
</dbReference>
<dbReference type="Gene3D" id="3.40.50.300">
    <property type="entry name" value="P-loop containing nucleotide triphosphate hydrolases"/>
    <property type="match status" value="1"/>
</dbReference>
<evidence type="ECO:0000256" key="5">
    <source>
        <dbReference type="ARBA" id="ARBA00022967"/>
    </source>
</evidence>
<dbReference type="AlphaFoldDB" id="A0A080MH12"/>
<feature type="domain" description="ABC transporter" evidence="7">
    <location>
        <begin position="10"/>
        <end position="244"/>
    </location>
</feature>
<dbReference type="InterPro" id="IPR003593">
    <property type="entry name" value="AAA+_ATPase"/>
</dbReference>
<dbReference type="EC" id="3.6.3.27" evidence="8"/>
<proteinExistence type="predicted"/>
<keyword evidence="1" id="KW-0813">Transport</keyword>
<dbReference type="InterPro" id="IPR017871">
    <property type="entry name" value="ABC_transporter-like_CS"/>
</dbReference>
<name>A0A080MH12_9PROT</name>
<evidence type="ECO:0000256" key="3">
    <source>
        <dbReference type="ARBA" id="ARBA00022741"/>
    </source>
</evidence>
<dbReference type="PROSITE" id="PS00211">
    <property type="entry name" value="ABC_TRANSPORTER_1"/>
    <property type="match status" value="1"/>
</dbReference>
<dbReference type="EMBL" id="JDST02000052">
    <property type="protein sequence ID" value="KFB76544.1"/>
    <property type="molecule type" value="Genomic_DNA"/>
</dbReference>
<evidence type="ECO:0000256" key="1">
    <source>
        <dbReference type="ARBA" id="ARBA00022448"/>
    </source>
</evidence>
<keyword evidence="6" id="KW-0472">Membrane</keyword>
<keyword evidence="9" id="KW-1185">Reference proteome</keyword>
<gene>
    <name evidence="8" type="primary">phnC</name>
    <name evidence="8" type="ORF">AW06_002370</name>
</gene>
<dbReference type="STRING" id="1453999.AW06_002370"/>
<evidence type="ECO:0000256" key="4">
    <source>
        <dbReference type="ARBA" id="ARBA00022840"/>
    </source>
</evidence>
<sequence length="250" mass="26783">MSAAASSAVISLQAVTCVAEGRALLDINELSITEGERIAIVGHNGAGKSTLLRLLSGFMRPAHGTLDVLGHALAEPMSATELRALRQEVGQVLQGLHLVARLSALENVLIGGLGRVRGWRGWTRCYPAHETELAAQALQAVALLDRAHTRTDRLSGGEKQKVAIARLLMQRPRLILADEPTAALDPSAAAEVCQLLVEAARQATLISVVHNPVLLPLLAGRVIGLRQGRIAFDLPLNDLDHQELANLYQR</sequence>
<dbReference type="PANTHER" id="PTHR43166:SF6">
    <property type="entry name" value="PHOSPHONATES IMPORT ATP-BINDING PROTEIN PHNC"/>
    <property type="match status" value="1"/>
</dbReference>
<dbReference type="InterPro" id="IPR050086">
    <property type="entry name" value="MetN_ABC_transporter-like"/>
</dbReference>
<dbReference type="PANTHER" id="PTHR43166">
    <property type="entry name" value="AMINO ACID IMPORT ATP-BINDING PROTEIN"/>
    <property type="match status" value="1"/>
</dbReference>
<dbReference type="GO" id="GO:0005524">
    <property type="term" value="F:ATP binding"/>
    <property type="evidence" value="ECO:0007669"/>
    <property type="project" value="UniProtKB-KW"/>
</dbReference>
<evidence type="ECO:0000256" key="6">
    <source>
        <dbReference type="ARBA" id="ARBA00023136"/>
    </source>
</evidence>
<organism evidence="8 9">
    <name type="scientific">Candidatus Accumulibacter cognatus</name>
    <dbReference type="NCBI Taxonomy" id="2954383"/>
    <lineage>
        <taxon>Bacteria</taxon>
        <taxon>Pseudomonadati</taxon>
        <taxon>Pseudomonadota</taxon>
        <taxon>Betaproteobacteria</taxon>
        <taxon>Candidatus Accumulibacter</taxon>
    </lineage>
</organism>
<keyword evidence="5" id="KW-1278">Translocase</keyword>
<keyword evidence="3" id="KW-0547">Nucleotide-binding</keyword>
<keyword evidence="8" id="KW-0378">Hydrolase</keyword>
<dbReference type="GO" id="GO:0016887">
    <property type="term" value="F:ATP hydrolysis activity"/>
    <property type="evidence" value="ECO:0007669"/>
    <property type="project" value="InterPro"/>
</dbReference>